<reference evidence="2 3" key="1">
    <citation type="journal article" date="2021" name="Plant Biotechnol. J.">
        <title>Multi-omics assisted identification of the key and species-specific regulatory components of drought-tolerant mechanisms in Gossypium stocksii.</title>
        <authorList>
            <person name="Yu D."/>
            <person name="Ke L."/>
            <person name="Zhang D."/>
            <person name="Wu Y."/>
            <person name="Sun Y."/>
            <person name="Mei J."/>
            <person name="Sun J."/>
            <person name="Sun Y."/>
        </authorList>
    </citation>
    <scope>NUCLEOTIDE SEQUENCE [LARGE SCALE GENOMIC DNA]</scope>
    <source>
        <strain evidence="3">cv. E1</strain>
        <tissue evidence="2">Leaf</tissue>
    </source>
</reference>
<dbReference type="EMBL" id="JAIQCV010000013">
    <property type="protein sequence ID" value="KAH1033646.1"/>
    <property type="molecule type" value="Genomic_DNA"/>
</dbReference>
<organism evidence="2 3">
    <name type="scientific">Gossypium stocksii</name>
    <dbReference type="NCBI Taxonomy" id="47602"/>
    <lineage>
        <taxon>Eukaryota</taxon>
        <taxon>Viridiplantae</taxon>
        <taxon>Streptophyta</taxon>
        <taxon>Embryophyta</taxon>
        <taxon>Tracheophyta</taxon>
        <taxon>Spermatophyta</taxon>
        <taxon>Magnoliopsida</taxon>
        <taxon>eudicotyledons</taxon>
        <taxon>Gunneridae</taxon>
        <taxon>Pentapetalae</taxon>
        <taxon>rosids</taxon>
        <taxon>malvids</taxon>
        <taxon>Malvales</taxon>
        <taxon>Malvaceae</taxon>
        <taxon>Malvoideae</taxon>
        <taxon>Gossypium</taxon>
    </lineage>
</organism>
<proteinExistence type="predicted"/>
<sequence length="126" mass="14537">MQTMLNLNATYGLPLPISTITQHFIFSKEYLNSSSYFLLFFFCFFLLSRHCSYDPFFFFEKRMADHERRREAMKKRRSSSGVAGGGDRRFEKVLEEIMEGEVDDDGGSAFQYLSCSCRVCTTAKAA</sequence>
<dbReference type="OrthoDB" id="1886726at2759"/>
<keyword evidence="1" id="KW-0472">Membrane</keyword>
<dbReference type="Proteomes" id="UP000828251">
    <property type="component" value="Unassembled WGS sequence"/>
</dbReference>
<name>A0A9D3UBZ3_9ROSI</name>
<feature type="transmembrane region" description="Helical" evidence="1">
    <location>
        <begin position="36"/>
        <end position="59"/>
    </location>
</feature>
<evidence type="ECO:0000256" key="1">
    <source>
        <dbReference type="SAM" id="Phobius"/>
    </source>
</evidence>
<evidence type="ECO:0000313" key="3">
    <source>
        <dbReference type="Proteomes" id="UP000828251"/>
    </source>
</evidence>
<comment type="caution">
    <text evidence="2">The sequence shown here is derived from an EMBL/GenBank/DDBJ whole genome shotgun (WGS) entry which is preliminary data.</text>
</comment>
<keyword evidence="1" id="KW-1133">Transmembrane helix</keyword>
<keyword evidence="1" id="KW-0812">Transmembrane</keyword>
<accession>A0A9D3UBZ3</accession>
<dbReference type="AlphaFoldDB" id="A0A9D3UBZ3"/>
<gene>
    <name evidence="2" type="ORF">J1N35_045820</name>
</gene>
<evidence type="ECO:0000313" key="2">
    <source>
        <dbReference type="EMBL" id="KAH1033646.1"/>
    </source>
</evidence>
<protein>
    <submittedName>
        <fullName evidence="2">Uncharacterized protein</fullName>
    </submittedName>
</protein>
<keyword evidence="3" id="KW-1185">Reference proteome</keyword>